<dbReference type="RefSeq" id="WP_135324669.1">
    <property type="nucleotide sequence ID" value="NZ_CP038469.1"/>
</dbReference>
<name>A0ABX5TAB3_9ENTR</name>
<proteinExistence type="predicted"/>
<accession>A0ABX5TAB3</accession>
<gene>
    <name evidence="1" type="ORF">E4Z61_22615</name>
</gene>
<protein>
    <submittedName>
        <fullName evidence="1">Uncharacterized protein</fullName>
    </submittedName>
</protein>
<evidence type="ECO:0000313" key="2">
    <source>
        <dbReference type="Proteomes" id="UP000296284"/>
    </source>
</evidence>
<reference evidence="1 2" key="1">
    <citation type="submission" date="2019-03" db="EMBL/GenBank/DDBJ databases">
        <title>Complete genome sequence of Citrobacter sp. SNU WT2 isolated from diseased rainbow trout.</title>
        <authorList>
            <person name="Oh W.T."/>
            <person name="Park S.C."/>
        </authorList>
    </citation>
    <scope>NUCLEOTIDE SEQUENCE [LARGE SCALE GENOMIC DNA]</scope>
    <source>
        <strain evidence="1 2">SNU WT2</strain>
    </source>
</reference>
<keyword evidence="2" id="KW-1185">Reference proteome</keyword>
<dbReference type="Proteomes" id="UP000296284">
    <property type="component" value="Chromosome"/>
</dbReference>
<sequence length="224" mass="25225">MLMKREDINTIIAMSGLILAAFTSYNQFKPETDKLEVAVNTGFVASSELELNKDIYVPKALYGDYTRFAGPASIILEVSNNMSRPVTIKKIEVELIKNDAAVSYTSMFNPLDNKTLDNLQSPTTISEHSVKKIELRINIPIYYNEDVSSCFRSIKSTKPKDEKFGNVRFCYYKNGIDLLGNKVQLKQFEDGGYMVESFKGNSLIYRVTAITGDNSKIVSLATFY</sequence>
<dbReference type="EMBL" id="CP038469">
    <property type="protein sequence ID" value="QBX82993.1"/>
    <property type="molecule type" value="Genomic_DNA"/>
</dbReference>
<organism evidence="1 2">
    <name type="scientific">Citrobacter tructae</name>
    <dbReference type="NCBI Taxonomy" id="2562449"/>
    <lineage>
        <taxon>Bacteria</taxon>
        <taxon>Pseudomonadati</taxon>
        <taxon>Pseudomonadota</taxon>
        <taxon>Gammaproteobacteria</taxon>
        <taxon>Enterobacterales</taxon>
        <taxon>Enterobacteriaceae</taxon>
        <taxon>Citrobacter</taxon>
    </lineage>
</organism>
<evidence type="ECO:0000313" key="1">
    <source>
        <dbReference type="EMBL" id="QBX82993.1"/>
    </source>
</evidence>